<dbReference type="InterPro" id="IPR025857">
    <property type="entry name" value="MacB_PCD"/>
</dbReference>
<feature type="transmembrane region" description="Helical" evidence="7">
    <location>
        <begin position="752"/>
        <end position="773"/>
    </location>
</feature>
<feature type="domain" description="MacB-like periplasmic core" evidence="9">
    <location>
        <begin position="508"/>
        <end position="603"/>
    </location>
</feature>
<feature type="domain" description="ABC3 transporter permease C-terminal" evidence="8">
    <location>
        <begin position="277"/>
        <end position="388"/>
    </location>
</feature>
<reference evidence="10 11" key="1">
    <citation type="submission" date="2017-10" db="EMBL/GenBank/DDBJ databases">
        <title>Draft genome of Longibacter Salinarum.</title>
        <authorList>
            <person name="Goh K.M."/>
            <person name="Shamsir M.S."/>
            <person name="Lim S.W."/>
        </authorList>
    </citation>
    <scope>NUCLEOTIDE SEQUENCE [LARGE SCALE GENOMIC DNA]</scope>
    <source>
        <strain evidence="10 11">KCTC 52045</strain>
    </source>
</reference>
<evidence type="ECO:0000313" key="11">
    <source>
        <dbReference type="Proteomes" id="UP000220102"/>
    </source>
</evidence>
<proteinExistence type="inferred from homology"/>
<feature type="transmembrane region" description="Helical" evidence="7">
    <location>
        <begin position="668"/>
        <end position="689"/>
    </location>
</feature>
<gene>
    <name evidence="10" type="ORF">CRI94_16585</name>
</gene>
<dbReference type="OrthoDB" id="1451596at2"/>
<comment type="subcellular location">
    <subcellularLocation>
        <location evidence="1">Cell membrane</location>
        <topology evidence="1">Multi-pass membrane protein</topology>
    </subcellularLocation>
</comment>
<evidence type="ECO:0000256" key="2">
    <source>
        <dbReference type="ARBA" id="ARBA00022475"/>
    </source>
</evidence>
<dbReference type="AlphaFoldDB" id="A0A2A8CTZ1"/>
<accession>A0A2A8CTZ1</accession>
<comment type="caution">
    <text evidence="10">The sequence shown here is derived from an EMBL/GenBank/DDBJ whole genome shotgun (WGS) entry which is preliminary data.</text>
</comment>
<comment type="similarity">
    <text evidence="6">Belongs to the ABC-4 integral membrane protein family.</text>
</comment>
<dbReference type="Pfam" id="PF12704">
    <property type="entry name" value="MacB_PCD"/>
    <property type="match status" value="2"/>
</dbReference>
<feature type="domain" description="ABC3 transporter permease C-terminal" evidence="8">
    <location>
        <begin position="672"/>
        <end position="785"/>
    </location>
</feature>
<organism evidence="10 11">
    <name type="scientific">Longibacter salinarum</name>
    <dbReference type="NCBI Taxonomy" id="1850348"/>
    <lineage>
        <taxon>Bacteria</taxon>
        <taxon>Pseudomonadati</taxon>
        <taxon>Rhodothermota</taxon>
        <taxon>Rhodothermia</taxon>
        <taxon>Rhodothermales</taxon>
        <taxon>Salisaetaceae</taxon>
        <taxon>Longibacter</taxon>
    </lineage>
</organism>
<evidence type="ECO:0000256" key="7">
    <source>
        <dbReference type="SAM" id="Phobius"/>
    </source>
</evidence>
<evidence type="ECO:0000256" key="5">
    <source>
        <dbReference type="ARBA" id="ARBA00023136"/>
    </source>
</evidence>
<feature type="transmembrane region" description="Helical" evidence="7">
    <location>
        <begin position="360"/>
        <end position="389"/>
    </location>
</feature>
<dbReference type="InterPro" id="IPR003838">
    <property type="entry name" value="ABC3_permease_C"/>
</dbReference>
<feature type="transmembrane region" description="Helical" evidence="7">
    <location>
        <begin position="21"/>
        <end position="40"/>
    </location>
</feature>
<evidence type="ECO:0000259" key="9">
    <source>
        <dbReference type="Pfam" id="PF12704"/>
    </source>
</evidence>
<keyword evidence="5 7" id="KW-0472">Membrane</keyword>
<protein>
    <recommendedName>
        <fullName evidence="12">Cell division protein FtsX</fullName>
    </recommendedName>
</protein>
<name>A0A2A8CTZ1_9BACT</name>
<feature type="transmembrane region" description="Helical" evidence="7">
    <location>
        <begin position="271"/>
        <end position="293"/>
    </location>
</feature>
<feature type="domain" description="MacB-like periplasmic core" evidence="9">
    <location>
        <begin position="20"/>
        <end position="201"/>
    </location>
</feature>
<evidence type="ECO:0000256" key="3">
    <source>
        <dbReference type="ARBA" id="ARBA00022692"/>
    </source>
</evidence>
<dbReference type="GO" id="GO:0022857">
    <property type="term" value="F:transmembrane transporter activity"/>
    <property type="evidence" value="ECO:0007669"/>
    <property type="project" value="TreeGrafter"/>
</dbReference>
<dbReference type="PANTHER" id="PTHR30572:SF4">
    <property type="entry name" value="ABC TRANSPORTER PERMEASE YTRF"/>
    <property type="match status" value="1"/>
</dbReference>
<keyword evidence="11" id="KW-1185">Reference proteome</keyword>
<evidence type="ECO:0000313" key="10">
    <source>
        <dbReference type="EMBL" id="PEN11203.1"/>
    </source>
</evidence>
<dbReference type="Proteomes" id="UP000220102">
    <property type="component" value="Unassembled WGS sequence"/>
</dbReference>
<evidence type="ECO:0008006" key="12">
    <source>
        <dbReference type="Google" id="ProtNLM"/>
    </source>
</evidence>
<dbReference type="RefSeq" id="WP_098078785.1">
    <property type="nucleotide sequence ID" value="NZ_PDEQ01000011.1"/>
</dbReference>
<keyword evidence="2" id="KW-1003">Cell membrane</keyword>
<evidence type="ECO:0000256" key="6">
    <source>
        <dbReference type="ARBA" id="ARBA00038076"/>
    </source>
</evidence>
<feature type="transmembrane region" description="Helical" evidence="7">
    <location>
        <begin position="327"/>
        <end position="348"/>
    </location>
</feature>
<dbReference type="InterPro" id="IPR050250">
    <property type="entry name" value="Macrolide_Exporter_MacB"/>
</dbReference>
<evidence type="ECO:0000259" key="8">
    <source>
        <dbReference type="Pfam" id="PF02687"/>
    </source>
</evidence>
<keyword evidence="4 7" id="KW-1133">Transmembrane helix</keyword>
<feature type="transmembrane region" description="Helical" evidence="7">
    <location>
        <begin position="410"/>
        <end position="434"/>
    </location>
</feature>
<dbReference type="GO" id="GO:0005886">
    <property type="term" value="C:plasma membrane"/>
    <property type="evidence" value="ECO:0007669"/>
    <property type="project" value="UniProtKB-SubCell"/>
</dbReference>
<dbReference type="Pfam" id="PF02687">
    <property type="entry name" value="FtsX"/>
    <property type="match status" value="2"/>
</dbReference>
<keyword evidence="3 7" id="KW-0812">Transmembrane</keyword>
<dbReference type="EMBL" id="PDEQ01000011">
    <property type="protein sequence ID" value="PEN11203.1"/>
    <property type="molecule type" value="Genomic_DNA"/>
</dbReference>
<evidence type="ECO:0000256" key="4">
    <source>
        <dbReference type="ARBA" id="ARBA00022989"/>
    </source>
</evidence>
<dbReference type="PANTHER" id="PTHR30572">
    <property type="entry name" value="MEMBRANE COMPONENT OF TRANSPORTER-RELATED"/>
    <property type="match status" value="1"/>
</dbReference>
<sequence>MKLGSLHVLFRQLRRRPVYTGINLVGLTVALATCLLIGLYTAEELRYDAFHANSDRIKVLGIDSDFFGRVTATSYPMGETLRENSPRVEEVVRIREETMPLKRAGEKGTNPVNVLQAEPSFAQVFSFSVVSGDLERALTEPGSIALSASMAERLFGEEKALGTAVYLSAADNADPHTVRAVVDDTPETSSIQFDALRPIPEKGAQKDGWGALMYQTFLLLDRPEPTESFLRHASEILSEGERSWEYTAVDLSSFYLSGLYQADGFRGQWKYLYIFGVASLLVLLLAGINYVNLATLQAQRRAREIAVHKTLGASQSTLARRFLGESVLLAVGASVLALALAAAVLPAFNQVMSTDLSIRAHWLSIAGFMLSFGVVVGLAAGVYPGVAMARFRPAAVFRRHSRTTTHGGGWLHRGLITLQFAISVILIASTAVIYTQLDYVQTKNLGFNGEQVAVVSLPEDAWKSRDVVRDRISEHPSVERMTLAVGLPGAFRMRFGHEPSEFSAQHNRSEDVESVTFMFGIVDAQYIPTLGMDVIAGRAFDAERRSDRTQTVMLNERGAKEMGWTPEEAIGKPFSIDDRSNTVVGVVRDFHQSSLHEPIEPIVLMMHTPKWSRGDGDLAVQLASSDIPGGVEHIRTALADIAPFSEIEVTFLDDKFDAMYRSEQRLSWLFSAFALIAIVIACLGLYGLAAHAVQQRTKEIGIRKALGASLSNIIGLVTREYAVLVGVALVLGTPIAYLLMQRWLEEFAYRATIGAAPFTVTALLALTVGALALGGQAIRAARLDPATTLRDE</sequence>
<evidence type="ECO:0000256" key="1">
    <source>
        <dbReference type="ARBA" id="ARBA00004651"/>
    </source>
</evidence>
<feature type="transmembrane region" description="Helical" evidence="7">
    <location>
        <begin position="721"/>
        <end position="740"/>
    </location>
</feature>